<dbReference type="AlphaFoldDB" id="A0A662YUX9"/>
<feature type="region of interest" description="Disordered" evidence="1">
    <location>
        <begin position="163"/>
        <end position="209"/>
    </location>
</feature>
<evidence type="ECO:0000313" key="2">
    <source>
        <dbReference type="EMBL" id="RXM99866.1"/>
    </source>
</evidence>
<evidence type="ECO:0000313" key="3">
    <source>
        <dbReference type="Proteomes" id="UP000289886"/>
    </source>
</evidence>
<feature type="region of interest" description="Disordered" evidence="1">
    <location>
        <begin position="20"/>
        <end position="42"/>
    </location>
</feature>
<name>A0A662YUX9_ACIRT</name>
<reference evidence="2 3" key="1">
    <citation type="submission" date="2019-01" db="EMBL/GenBank/DDBJ databases">
        <title>Draft Genome and Complete Hox-Cluster Characterization of the Sterlet Sturgeon (Acipenser ruthenus).</title>
        <authorList>
            <person name="Wei Q."/>
        </authorList>
    </citation>
    <scope>NUCLEOTIDE SEQUENCE [LARGE SCALE GENOMIC DNA]</scope>
    <source>
        <strain evidence="2">WHYD16114868_AA</strain>
        <tissue evidence="2">Blood</tissue>
    </source>
</reference>
<evidence type="ECO:0000256" key="1">
    <source>
        <dbReference type="SAM" id="MobiDB-lite"/>
    </source>
</evidence>
<dbReference type="EMBL" id="SCEB01000283">
    <property type="protein sequence ID" value="RXM99866.1"/>
    <property type="molecule type" value="Genomic_DNA"/>
</dbReference>
<comment type="caution">
    <text evidence="2">The sequence shown here is derived from an EMBL/GenBank/DDBJ whole genome shotgun (WGS) entry which is preliminary data.</text>
</comment>
<dbReference type="Proteomes" id="UP000289886">
    <property type="component" value="Unassembled WGS sequence"/>
</dbReference>
<accession>A0A662YUX9</accession>
<gene>
    <name evidence="2" type="ORF">EOD39_10664</name>
</gene>
<protein>
    <submittedName>
        <fullName evidence="2">Uncharacterized protein</fullName>
    </submittedName>
</protein>
<sequence>MLICLPVTYVFVTFVTESHVEDPQETREEAHPSRVKEEDVENIEGQEEAETLNLEQMPSQFAARHIPKAQSCRESTITAVERDLLAAQQEQCRLRAESNSIQRRLVRAVSRNNRCLNDLAASIRAQTALTTSTQDRIVQILERQEQTYQLLAVKIMGRASAASTSSASTGESALPSTSSTPARGRSRSRGGCGRPAAKLFPPYKLWRDK</sequence>
<feature type="compositionally biased region" description="Basic and acidic residues" evidence="1">
    <location>
        <begin position="20"/>
        <end position="37"/>
    </location>
</feature>
<keyword evidence="3" id="KW-1185">Reference proteome</keyword>
<feature type="compositionally biased region" description="Low complexity" evidence="1">
    <location>
        <begin position="163"/>
        <end position="183"/>
    </location>
</feature>
<organism evidence="2 3">
    <name type="scientific">Acipenser ruthenus</name>
    <name type="common">Sterlet sturgeon</name>
    <dbReference type="NCBI Taxonomy" id="7906"/>
    <lineage>
        <taxon>Eukaryota</taxon>
        <taxon>Metazoa</taxon>
        <taxon>Chordata</taxon>
        <taxon>Craniata</taxon>
        <taxon>Vertebrata</taxon>
        <taxon>Euteleostomi</taxon>
        <taxon>Actinopterygii</taxon>
        <taxon>Chondrostei</taxon>
        <taxon>Acipenseriformes</taxon>
        <taxon>Acipenseridae</taxon>
        <taxon>Acipenser</taxon>
    </lineage>
</organism>
<proteinExistence type="predicted"/>